<accession>A0A9D1QRB8</accession>
<dbReference type="SUPFAM" id="SSF46785">
    <property type="entry name" value="Winged helix' DNA-binding domain"/>
    <property type="match status" value="1"/>
</dbReference>
<keyword evidence="3" id="KW-0238">DNA-binding</keyword>
<dbReference type="PRINTS" id="PR00039">
    <property type="entry name" value="HTHLYSR"/>
</dbReference>
<evidence type="ECO:0000259" key="5">
    <source>
        <dbReference type="PROSITE" id="PS50931"/>
    </source>
</evidence>
<dbReference type="AlphaFoldDB" id="A0A9D1QRB8"/>
<dbReference type="Pfam" id="PF03466">
    <property type="entry name" value="LysR_substrate"/>
    <property type="match status" value="1"/>
</dbReference>
<dbReference type="InterPro" id="IPR000847">
    <property type="entry name" value="LysR_HTH_N"/>
</dbReference>
<dbReference type="InterPro" id="IPR050950">
    <property type="entry name" value="HTH-type_LysR_regulators"/>
</dbReference>
<evidence type="ECO:0000313" key="6">
    <source>
        <dbReference type="EMBL" id="HIW70765.1"/>
    </source>
</evidence>
<evidence type="ECO:0000256" key="2">
    <source>
        <dbReference type="ARBA" id="ARBA00023015"/>
    </source>
</evidence>
<evidence type="ECO:0000256" key="3">
    <source>
        <dbReference type="ARBA" id="ARBA00023125"/>
    </source>
</evidence>
<comment type="caution">
    <text evidence="6">The sequence shown here is derived from an EMBL/GenBank/DDBJ whole genome shotgun (WGS) entry which is preliminary data.</text>
</comment>
<dbReference type="InterPro" id="IPR036390">
    <property type="entry name" value="WH_DNA-bd_sf"/>
</dbReference>
<dbReference type="GO" id="GO:0005829">
    <property type="term" value="C:cytosol"/>
    <property type="evidence" value="ECO:0007669"/>
    <property type="project" value="TreeGrafter"/>
</dbReference>
<reference evidence="6" key="2">
    <citation type="submission" date="2021-04" db="EMBL/GenBank/DDBJ databases">
        <authorList>
            <person name="Gilroy R."/>
        </authorList>
    </citation>
    <scope>NUCLEOTIDE SEQUENCE</scope>
    <source>
        <strain evidence="6">ChiHejej3B27-2180</strain>
    </source>
</reference>
<evidence type="ECO:0000256" key="1">
    <source>
        <dbReference type="ARBA" id="ARBA00009437"/>
    </source>
</evidence>
<dbReference type="PANTHER" id="PTHR30419:SF28">
    <property type="entry name" value="HTH-TYPE TRANSCRIPTIONAL REGULATOR BSDA"/>
    <property type="match status" value="1"/>
</dbReference>
<proteinExistence type="inferred from homology"/>
<dbReference type="InterPro" id="IPR036388">
    <property type="entry name" value="WH-like_DNA-bd_sf"/>
</dbReference>
<dbReference type="GO" id="GO:0003700">
    <property type="term" value="F:DNA-binding transcription factor activity"/>
    <property type="evidence" value="ECO:0007669"/>
    <property type="project" value="InterPro"/>
</dbReference>
<keyword evidence="4" id="KW-0804">Transcription</keyword>
<dbReference type="Proteomes" id="UP000886878">
    <property type="component" value="Unassembled WGS sequence"/>
</dbReference>
<dbReference type="InterPro" id="IPR005119">
    <property type="entry name" value="LysR_subst-bd"/>
</dbReference>
<dbReference type="CDD" id="cd05466">
    <property type="entry name" value="PBP2_LTTR_substrate"/>
    <property type="match status" value="1"/>
</dbReference>
<feature type="domain" description="HTH lysR-type" evidence="5">
    <location>
        <begin position="1"/>
        <end position="56"/>
    </location>
</feature>
<reference evidence="6" key="1">
    <citation type="journal article" date="2021" name="PeerJ">
        <title>Extensive microbial diversity within the chicken gut microbiome revealed by metagenomics and culture.</title>
        <authorList>
            <person name="Gilroy R."/>
            <person name="Ravi A."/>
            <person name="Getino M."/>
            <person name="Pursley I."/>
            <person name="Horton D.L."/>
            <person name="Alikhan N.F."/>
            <person name="Baker D."/>
            <person name="Gharbi K."/>
            <person name="Hall N."/>
            <person name="Watson M."/>
            <person name="Adriaenssens E.M."/>
            <person name="Foster-Nyarko E."/>
            <person name="Jarju S."/>
            <person name="Secka A."/>
            <person name="Antonio M."/>
            <person name="Oren A."/>
            <person name="Chaudhuri R.R."/>
            <person name="La Ragione R."/>
            <person name="Hildebrand F."/>
            <person name="Pallen M.J."/>
        </authorList>
    </citation>
    <scope>NUCLEOTIDE SEQUENCE</scope>
    <source>
        <strain evidence="6">ChiHejej3B27-2180</strain>
    </source>
</reference>
<keyword evidence="2" id="KW-0805">Transcription regulation</keyword>
<protein>
    <submittedName>
        <fullName evidence="6">LysR family transcriptional regulator</fullName>
    </submittedName>
</protein>
<name>A0A9D1QRB8_9LACO</name>
<dbReference type="EMBL" id="DXGK01000112">
    <property type="protein sequence ID" value="HIW70765.1"/>
    <property type="molecule type" value="Genomic_DNA"/>
</dbReference>
<dbReference type="SUPFAM" id="SSF53850">
    <property type="entry name" value="Periplasmic binding protein-like II"/>
    <property type="match status" value="1"/>
</dbReference>
<evidence type="ECO:0000256" key="4">
    <source>
        <dbReference type="ARBA" id="ARBA00023163"/>
    </source>
</evidence>
<dbReference type="Gene3D" id="1.10.10.10">
    <property type="entry name" value="Winged helix-like DNA-binding domain superfamily/Winged helix DNA-binding domain"/>
    <property type="match status" value="1"/>
</dbReference>
<evidence type="ECO:0000313" key="7">
    <source>
        <dbReference type="Proteomes" id="UP000886878"/>
    </source>
</evidence>
<organism evidence="6 7">
    <name type="scientific">Candidatus Limosilactobacillus merdipullorum</name>
    <dbReference type="NCBI Taxonomy" id="2838653"/>
    <lineage>
        <taxon>Bacteria</taxon>
        <taxon>Bacillati</taxon>
        <taxon>Bacillota</taxon>
        <taxon>Bacilli</taxon>
        <taxon>Lactobacillales</taxon>
        <taxon>Lactobacillaceae</taxon>
        <taxon>Limosilactobacillus</taxon>
    </lineage>
</organism>
<comment type="similarity">
    <text evidence="1">Belongs to the LysR transcriptional regulatory family.</text>
</comment>
<dbReference type="PANTHER" id="PTHR30419">
    <property type="entry name" value="HTH-TYPE TRANSCRIPTIONAL REGULATOR YBHD"/>
    <property type="match status" value="1"/>
</dbReference>
<dbReference type="GO" id="GO:0003677">
    <property type="term" value="F:DNA binding"/>
    <property type="evidence" value="ECO:0007669"/>
    <property type="project" value="UniProtKB-KW"/>
</dbReference>
<gene>
    <name evidence="6" type="ORF">H9876_05310</name>
</gene>
<dbReference type="Pfam" id="PF00126">
    <property type="entry name" value="HTH_1"/>
    <property type="match status" value="1"/>
</dbReference>
<dbReference type="PROSITE" id="PS50931">
    <property type="entry name" value="HTH_LYSR"/>
    <property type="match status" value="1"/>
</dbReference>
<dbReference type="Gene3D" id="3.40.190.290">
    <property type="match status" value="1"/>
</dbReference>
<sequence length="289" mass="32294">MNRLLALQTILQTGSFTAAGRQLGYSQSAISQMINSLEAEVGFPLLVRNRGEVKLTPDGQRLLPMITQLNNDWSTFQERVSEIKGLQSASIRIGTISSISAHWLPPLIRGFQQMYPDVRFTLLQGDYTTIPQWVDNNTIDFGFINPDAQPKLAVTYLKSGALSAVLPLDHPLAQQDAVTLTDLQKEPFLMLEEGLYSEPLAAFHHQGLSPNIRLRVHDDYSILSMVEAGLGYSILADLVLQKQDYRVAIRPLAPAIERKIGLYQRPAELMPLASRRFIAYLFQHLAALP</sequence>